<evidence type="ECO:0008006" key="2">
    <source>
        <dbReference type="Google" id="ProtNLM"/>
    </source>
</evidence>
<evidence type="ECO:0000313" key="1">
    <source>
        <dbReference type="EMBL" id="GAG09530.1"/>
    </source>
</evidence>
<proteinExistence type="predicted"/>
<sequence>KVIGLESYGLKVVETVPLIVRPNPYNRHYLETKQKKMGHLLEIKDASSS</sequence>
<reference evidence="1" key="1">
    <citation type="journal article" date="2014" name="Front. Microbiol.">
        <title>High frequency of phylogenetically diverse reductive dehalogenase-homologous genes in deep subseafloor sedimentary metagenomes.</title>
        <authorList>
            <person name="Kawai M."/>
            <person name="Futagami T."/>
            <person name="Toyoda A."/>
            <person name="Takaki Y."/>
            <person name="Nishi S."/>
            <person name="Hori S."/>
            <person name="Arai W."/>
            <person name="Tsubouchi T."/>
            <person name="Morono Y."/>
            <person name="Uchiyama I."/>
            <person name="Ito T."/>
            <person name="Fujiyama A."/>
            <person name="Inagaki F."/>
            <person name="Takami H."/>
        </authorList>
    </citation>
    <scope>NUCLEOTIDE SEQUENCE</scope>
    <source>
        <strain evidence="1">Expedition CK06-06</strain>
    </source>
</reference>
<dbReference type="AlphaFoldDB" id="X0UUZ1"/>
<feature type="non-terminal residue" evidence="1">
    <location>
        <position position="1"/>
    </location>
</feature>
<organism evidence="1">
    <name type="scientific">marine sediment metagenome</name>
    <dbReference type="NCBI Taxonomy" id="412755"/>
    <lineage>
        <taxon>unclassified sequences</taxon>
        <taxon>metagenomes</taxon>
        <taxon>ecological metagenomes</taxon>
    </lineage>
</organism>
<gene>
    <name evidence="1" type="ORF">S01H1_33236</name>
</gene>
<comment type="caution">
    <text evidence="1">The sequence shown here is derived from an EMBL/GenBank/DDBJ whole genome shotgun (WGS) entry which is preliminary data.</text>
</comment>
<name>X0UUZ1_9ZZZZ</name>
<accession>X0UUZ1</accession>
<protein>
    <recommendedName>
        <fullName evidence="2">GTP cyclohydrolase II domain-containing protein</fullName>
    </recommendedName>
</protein>
<dbReference type="EMBL" id="BARS01020630">
    <property type="protein sequence ID" value="GAG09530.1"/>
    <property type="molecule type" value="Genomic_DNA"/>
</dbReference>